<name>A0A508WXY8_9HYPH</name>
<gene>
    <name evidence="1" type="ORF">BMJ33_29985</name>
    <name evidence="2" type="ORF">EMEDMD4_370197</name>
</gene>
<keyword evidence="3" id="KW-1185">Reference proteome</keyword>
<dbReference type="InterPro" id="IPR029033">
    <property type="entry name" value="His_PPase_superfam"/>
</dbReference>
<reference evidence="2" key="3">
    <citation type="submission" date="2019-06" db="EMBL/GenBank/DDBJ databases">
        <authorList>
            <person name="Le Quere A."/>
            <person name="Colella S."/>
        </authorList>
    </citation>
    <scope>NUCLEOTIDE SEQUENCE</scope>
    <source>
        <strain evidence="2">EmedicaeMD41</strain>
    </source>
</reference>
<protein>
    <submittedName>
        <fullName evidence="1">Histidine phosphatase family protein</fullName>
    </submittedName>
    <submittedName>
        <fullName evidence="2">Putative phosphohistidine phosphatase, SixA</fullName>
    </submittedName>
</protein>
<dbReference type="OMA" id="HAKSDWP"/>
<dbReference type="Proteomes" id="UP000507954">
    <property type="component" value="Unassembled WGS sequence"/>
</dbReference>
<dbReference type="SUPFAM" id="SSF53254">
    <property type="entry name" value="Phosphoglycerate mutase-like"/>
    <property type="match status" value="1"/>
</dbReference>
<dbReference type="PANTHER" id="PTHR47623">
    <property type="entry name" value="OS09G0287300 PROTEIN"/>
    <property type="match status" value="1"/>
</dbReference>
<evidence type="ECO:0000313" key="2">
    <source>
        <dbReference type="EMBL" id="VTZ62333.1"/>
    </source>
</evidence>
<dbReference type="Pfam" id="PF00300">
    <property type="entry name" value="His_Phos_1"/>
    <property type="match status" value="1"/>
</dbReference>
<proteinExistence type="predicted"/>
<dbReference type="RefSeq" id="WP_012067265.1">
    <property type="nucleotide sequence ID" value="NZ_ATYC01000022.1"/>
</dbReference>
<dbReference type="Proteomes" id="UP001190825">
    <property type="component" value="Unassembled WGS sequence"/>
</dbReference>
<dbReference type="EMBL" id="CABFNB010000103">
    <property type="protein sequence ID" value="VTZ62333.1"/>
    <property type="molecule type" value="Genomic_DNA"/>
</dbReference>
<dbReference type="SMART" id="SM00855">
    <property type="entry name" value="PGAM"/>
    <property type="match status" value="1"/>
</dbReference>
<dbReference type="EMBL" id="NBUC01000154">
    <property type="protein sequence ID" value="PLT95139.1"/>
    <property type="molecule type" value="Genomic_DNA"/>
</dbReference>
<sequence length="185" mass="20143">MPDDARPAARRLLLLRHAKSAWPDDVHDHCRPLSQRGRKAAPALGAFMARQGFAPDLALVSTARRAQETWEFVAGAFPQRITARDTADIYEVDAPAIFGVIRKVEPSVETLLLVGHNPGMADLALLLAGRGDEAGLEQLREKFPTAGLAVIDFEAGSWSEIARGTGRLVRFVTPRLLKQEQSGLA</sequence>
<accession>A0A508WXY8</accession>
<reference evidence="1 3" key="2">
    <citation type="journal article" date="2018" name="FEMS Microbiol. Ecol.">
        <title>Co-invading symbiotic mutualists of Medicago polymorpha retain high ancestral diversity and contain diverse accessory genomes.</title>
        <authorList>
            <person name="Porter S.S."/>
            <person name="Faber-Hammond J.J."/>
            <person name="Friesen M.L."/>
        </authorList>
    </citation>
    <scope>NUCLEOTIDE SEQUENCE [LARGE SCALE GENOMIC DNA]</scope>
    <source>
        <strain evidence="1 3">Str16</strain>
    </source>
</reference>
<organism evidence="2">
    <name type="scientific">Sinorhizobium medicae</name>
    <dbReference type="NCBI Taxonomy" id="110321"/>
    <lineage>
        <taxon>Bacteria</taxon>
        <taxon>Pseudomonadati</taxon>
        <taxon>Pseudomonadota</taxon>
        <taxon>Alphaproteobacteria</taxon>
        <taxon>Hyphomicrobiales</taxon>
        <taxon>Rhizobiaceae</taxon>
        <taxon>Sinorhizobium/Ensifer group</taxon>
        <taxon>Sinorhizobium</taxon>
    </lineage>
</organism>
<reference evidence="1" key="1">
    <citation type="submission" date="2017-04" db="EMBL/GenBank/DDBJ databases">
        <authorList>
            <person name="Porter S."/>
            <person name="Friesen M.L."/>
            <person name="Faber-Hammond J."/>
        </authorList>
    </citation>
    <scope>NUCLEOTIDE SEQUENCE</scope>
    <source>
        <strain evidence="1">Str16</strain>
    </source>
</reference>
<evidence type="ECO:0000313" key="3">
    <source>
        <dbReference type="Proteomes" id="UP001190825"/>
    </source>
</evidence>
<dbReference type="CDD" id="cd07067">
    <property type="entry name" value="HP_PGM_like"/>
    <property type="match status" value="1"/>
</dbReference>
<dbReference type="InterPro" id="IPR013078">
    <property type="entry name" value="His_Pase_superF_clade-1"/>
</dbReference>
<evidence type="ECO:0000313" key="1">
    <source>
        <dbReference type="EMBL" id="PLT95139.1"/>
    </source>
</evidence>
<dbReference type="Gene3D" id="3.40.50.1240">
    <property type="entry name" value="Phosphoglycerate mutase-like"/>
    <property type="match status" value="1"/>
</dbReference>
<dbReference type="PANTHER" id="PTHR47623:SF1">
    <property type="entry name" value="OS09G0287300 PROTEIN"/>
    <property type="match status" value="1"/>
</dbReference>
<dbReference type="AlphaFoldDB" id="A0A508WXY8"/>
<dbReference type="GeneID" id="61610644"/>